<keyword evidence="2" id="KW-0902">Two-component regulatory system</keyword>
<dbReference type="Pfam" id="PF00072">
    <property type="entry name" value="Response_reg"/>
    <property type="match status" value="1"/>
</dbReference>
<dbReference type="InterPro" id="IPR001789">
    <property type="entry name" value="Sig_transdc_resp-reg_receiver"/>
</dbReference>
<evidence type="ECO:0000313" key="6">
    <source>
        <dbReference type="Proteomes" id="UP000078543"/>
    </source>
</evidence>
<dbReference type="AlphaFoldDB" id="A0A178MYQ6"/>
<feature type="modified residue" description="4-aspartylphosphate" evidence="3">
    <location>
        <position position="61"/>
    </location>
</feature>
<dbReference type="PROSITE" id="PS50110">
    <property type="entry name" value="RESPONSE_REGULATORY"/>
    <property type="match status" value="1"/>
</dbReference>
<dbReference type="InterPro" id="IPR050595">
    <property type="entry name" value="Bact_response_regulator"/>
</dbReference>
<name>A0A178MYQ6_9PROT</name>
<protein>
    <recommendedName>
        <fullName evidence="4">Response regulatory domain-containing protein</fullName>
    </recommendedName>
</protein>
<reference evidence="5 6" key="1">
    <citation type="submission" date="2016-04" db="EMBL/GenBank/DDBJ databases">
        <title>Draft genome sequence of freshwater magnetotactic bacteria Magnetospirillum marisnigri SP-1 and Magnetospirillum moscoviense BB-1.</title>
        <authorList>
            <person name="Koziaeva V."/>
            <person name="Dziuba M.V."/>
            <person name="Ivanov T.M."/>
            <person name="Kuznetsov B."/>
            <person name="Grouzdev D.S."/>
        </authorList>
    </citation>
    <scope>NUCLEOTIDE SEQUENCE [LARGE SCALE GENOMIC DNA]</scope>
    <source>
        <strain evidence="5 6">BB-1</strain>
    </source>
</reference>
<dbReference type="PANTHER" id="PTHR44591">
    <property type="entry name" value="STRESS RESPONSE REGULATOR PROTEIN 1"/>
    <property type="match status" value="1"/>
</dbReference>
<dbReference type="SMART" id="SM00448">
    <property type="entry name" value="REC"/>
    <property type="match status" value="1"/>
</dbReference>
<dbReference type="PANTHER" id="PTHR44591:SF14">
    <property type="entry name" value="PROTEIN PILG"/>
    <property type="match status" value="1"/>
</dbReference>
<evidence type="ECO:0000256" key="2">
    <source>
        <dbReference type="ARBA" id="ARBA00023012"/>
    </source>
</evidence>
<dbReference type="Proteomes" id="UP000078543">
    <property type="component" value="Unassembled WGS sequence"/>
</dbReference>
<keyword evidence="1 3" id="KW-0597">Phosphoprotein</keyword>
<comment type="caution">
    <text evidence="5">The sequence shown here is derived from an EMBL/GenBank/DDBJ whole genome shotgun (WGS) entry which is preliminary data.</text>
</comment>
<keyword evidence="6" id="KW-1185">Reference proteome</keyword>
<evidence type="ECO:0000313" key="5">
    <source>
        <dbReference type="EMBL" id="OAN64460.1"/>
    </source>
</evidence>
<accession>A0A178MYQ6</accession>
<sequence length="143" mass="15539">MLEKFAGNDTIVLVVEDEETTRDLVTRLLTAMGAAEVLIAEEGSQALRLVCERHPHIVISDVEMKPVDGLALLGGIRGSMDPQVSSIPVVMFTSTQQGEVAKRAKELGVNGFLVKPFNPKGFSTHIRDVLEKKSFLIPPGSKK</sequence>
<evidence type="ECO:0000259" key="4">
    <source>
        <dbReference type="PROSITE" id="PS50110"/>
    </source>
</evidence>
<evidence type="ECO:0000256" key="3">
    <source>
        <dbReference type="PROSITE-ProRule" id="PRU00169"/>
    </source>
</evidence>
<dbReference type="CDD" id="cd00156">
    <property type="entry name" value="REC"/>
    <property type="match status" value="1"/>
</dbReference>
<dbReference type="GO" id="GO:0000160">
    <property type="term" value="P:phosphorelay signal transduction system"/>
    <property type="evidence" value="ECO:0007669"/>
    <property type="project" value="UniProtKB-KW"/>
</dbReference>
<dbReference type="STRING" id="1437059.A6A05_06135"/>
<organism evidence="5 6">
    <name type="scientific">Magnetospirillum moscoviense</name>
    <dbReference type="NCBI Taxonomy" id="1437059"/>
    <lineage>
        <taxon>Bacteria</taxon>
        <taxon>Pseudomonadati</taxon>
        <taxon>Pseudomonadota</taxon>
        <taxon>Alphaproteobacteria</taxon>
        <taxon>Rhodospirillales</taxon>
        <taxon>Rhodospirillaceae</taxon>
        <taxon>Magnetospirillum</taxon>
    </lineage>
</organism>
<dbReference type="Gene3D" id="3.40.50.2300">
    <property type="match status" value="1"/>
</dbReference>
<dbReference type="InterPro" id="IPR011006">
    <property type="entry name" value="CheY-like_superfamily"/>
</dbReference>
<dbReference type="EMBL" id="LWQU01000032">
    <property type="protein sequence ID" value="OAN64460.1"/>
    <property type="molecule type" value="Genomic_DNA"/>
</dbReference>
<feature type="domain" description="Response regulatory" evidence="4">
    <location>
        <begin position="11"/>
        <end position="130"/>
    </location>
</feature>
<gene>
    <name evidence="5" type="ORF">A6A05_06135</name>
</gene>
<dbReference type="RefSeq" id="WP_068496883.1">
    <property type="nucleotide sequence ID" value="NZ_LWQU01000032.1"/>
</dbReference>
<proteinExistence type="predicted"/>
<dbReference type="SUPFAM" id="SSF52172">
    <property type="entry name" value="CheY-like"/>
    <property type="match status" value="1"/>
</dbReference>
<evidence type="ECO:0000256" key="1">
    <source>
        <dbReference type="ARBA" id="ARBA00022553"/>
    </source>
</evidence>